<dbReference type="EMBL" id="JABUKG010000007">
    <property type="protein sequence ID" value="MBY6320920.1"/>
    <property type="molecule type" value="Genomic_DNA"/>
</dbReference>
<evidence type="ECO:0000313" key="5">
    <source>
        <dbReference type="Proteomes" id="UP001520140"/>
    </source>
</evidence>
<evidence type="ECO:0000313" key="4">
    <source>
        <dbReference type="Proteomes" id="UP000182054"/>
    </source>
</evidence>
<reference evidence="3 4" key="1">
    <citation type="submission" date="2016-10" db="EMBL/GenBank/DDBJ databases">
        <authorList>
            <person name="de Groot N.N."/>
        </authorList>
    </citation>
    <scope>NUCLEOTIDE SEQUENCE [LARGE SCALE GENOMIC DNA]</scope>
    <source>
        <strain evidence="3 4">DSM 44908</strain>
    </source>
</reference>
<evidence type="ECO:0000313" key="3">
    <source>
        <dbReference type="EMBL" id="SFA56015.1"/>
    </source>
</evidence>
<dbReference type="Proteomes" id="UP000182054">
    <property type="component" value="Unassembled WGS sequence"/>
</dbReference>
<gene>
    <name evidence="2" type="ORF">HQ605_08810</name>
    <name evidence="3" type="ORF">SAMN05444374_11055</name>
</gene>
<reference evidence="2 5" key="2">
    <citation type="submission" date="2020-06" db="EMBL/GenBank/DDBJ databases">
        <title>Taxonomy, biology and ecology of Rhodococcus bacteria occurring in California pistachio and other woody hosts as revealed by genome sequence analyses.</title>
        <authorList>
            <person name="Gai Y."/>
            <person name="Riely B."/>
        </authorList>
    </citation>
    <scope>NUCLEOTIDE SEQUENCE [LARGE SCALE GENOMIC DNA]</scope>
    <source>
        <strain evidence="2 5">BP-284</strain>
    </source>
</reference>
<dbReference type="EMBL" id="FOJN01000010">
    <property type="protein sequence ID" value="SFA56015.1"/>
    <property type="molecule type" value="Genomic_DNA"/>
</dbReference>
<dbReference type="Proteomes" id="UP001520140">
    <property type="component" value="Unassembled WGS sequence"/>
</dbReference>
<dbReference type="RefSeq" id="WP_068099690.1">
    <property type="nucleotide sequence ID" value="NZ_FOJN01000010.1"/>
</dbReference>
<evidence type="ECO:0000313" key="2">
    <source>
        <dbReference type="EMBL" id="MBY6320920.1"/>
    </source>
</evidence>
<organism evidence="3 4">
    <name type="scientific">Rhodococcoides kroppenstedtii</name>
    <dbReference type="NCBI Taxonomy" id="293050"/>
    <lineage>
        <taxon>Bacteria</taxon>
        <taxon>Bacillati</taxon>
        <taxon>Actinomycetota</taxon>
        <taxon>Actinomycetes</taxon>
        <taxon>Mycobacteriales</taxon>
        <taxon>Nocardiaceae</taxon>
        <taxon>Rhodococcoides</taxon>
    </lineage>
</organism>
<protein>
    <submittedName>
        <fullName evidence="3">Uncharacterized protein</fullName>
    </submittedName>
</protein>
<keyword evidence="5" id="KW-1185">Reference proteome</keyword>
<dbReference type="GeneID" id="85486497"/>
<name>A0A1I0TW95_9NOCA</name>
<sequence>MSAHLCPVCRYPELAEPPRTDAGPSYEVCPSCGFEFGVTDDDLGIPESEWRRRWLAEGARWQSSSPAPPGWDGAAQALG</sequence>
<evidence type="ECO:0000256" key="1">
    <source>
        <dbReference type="SAM" id="MobiDB-lite"/>
    </source>
</evidence>
<proteinExistence type="predicted"/>
<accession>A0A1I0TW95</accession>
<dbReference type="OrthoDB" id="1456570at2"/>
<feature type="region of interest" description="Disordered" evidence="1">
    <location>
        <begin position="58"/>
        <end position="79"/>
    </location>
</feature>
<dbReference type="AlphaFoldDB" id="A0A1I0TW95"/>